<evidence type="ECO:0000313" key="2">
    <source>
        <dbReference type="EMBL" id="KAK1135848.1"/>
    </source>
</evidence>
<evidence type="ECO:0000256" key="1">
    <source>
        <dbReference type="SAM" id="MobiDB-lite"/>
    </source>
</evidence>
<name>A0AA40GDI8_9HYME</name>
<comment type="caution">
    <text evidence="2">The sequence shown here is derived from an EMBL/GenBank/DDBJ whole genome shotgun (WGS) entry which is preliminary data.</text>
</comment>
<protein>
    <submittedName>
        <fullName evidence="2">Uncharacterized protein</fullName>
    </submittedName>
</protein>
<gene>
    <name evidence="2" type="ORF">K0M31_000420</name>
</gene>
<organism evidence="2 3">
    <name type="scientific">Melipona bicolor</name>
    <dbReference type="NCBI Taxonomy" id="60889"/>
    <lineage>
        <taxon>Eukaryota</taxon>
        <taxon>Metazoa</taxon>
        <taxon>Ecdysozoa</taxon>
        <taxon>Arthropoda</taxon>
        <taxon>Hexapoda</taxon>
        <taxon>Insecta</taxon>
        <taxon>Pterygota</taxon>
        <taxon>Neoptera</taxon>
        <taxon>Endopterygota</taxon>
        <taxon>Hymenoptera</taxon>
        <taxon>Apocrita</taxon>
        <taxon>Aculeata</taxon>
        <taxon>Apoidea</taxon>
        <taxon>Anthophila</taxon>
        <taxon>Apidae</taxon>
        <taxon>Melipona</taxon>
    </lineage>
</organism>
<proteinExistence type="predicted"/>
<dbReference type="Proteomes" id="UP001177670">
    <property type="component" value="Unassembled WGS sequence"/>
</dbReference>
<dbReference type="AlphaFoldDB" id="A0AA40GDI8"/>
<evidence type="ECO:0000313" key="3">
    <source>
        <dbReference type="Proteomes" id="UP001177670"/>
    </source>
</evidence>
<keyword evidence="3" id="KW-1185">Reference proteome</keyword>
<reference evidence="2" key="1">
    <citation type="submission" date="2021-10" db="EMBL/GenBank/DDBJ databases">
        <title>Melipona bicolor Genome sequencing and assembly.</title>
        <authorList>
            <person name="Araujo N.S."/>
            <person name="Arias M.C."/>
        </authorList>
    </citation>
    <scope>NUCLEOTIDE SEQUENCE</scope>
    <source>
        <strain evidence="2">USP_2M_L1-L4_2017</strain>
        <tissue evidence="2">Whole body</tissue>
    </source>
</reference>
<dbReference type="EMBL" id="JAHYIQ010000001">
    <property type="protein sequence ID" value="KAK1135848.1"/>
    <property type="molecule type" value="Genomic_DNA"/>
</dbReference>
<accession>A0AA40GDI8</accession>
<sequence>MMEGVRGQGERGGGGRGWEGRGGNRAKGDGIEVSAFFACATPCALRPCTRWVVRTVGVGVVSAPAGFQTSNPRLGFQRGTRNAQDPPKPTGMLTGKRPPCAVGQIEEGEGRTWVRVEGGRVGGRGGWEAGGRGQGAGGGRAAVKGRFSTDAKAVNAERAEAGSPFGKPSYATRGTLCFFPDLIRSPLERCNAPLIQSRHRP</sequence>
<feature type="region of interest" description="Disordered" evidence="1">
    <location>
        <begin position="1"/>
        <end position="25"/>
    </location>
</feature>
<feature type="region of interest" description="Disordered" evidence="1">
    <location>
        <begin position="71"/>
        <end position="98"/>
    </location>
</feature>